<feature type="region of interest" description="Disordered" evidence="1">
    <location>
        <begin position="684"/>
        <end position="718"/>
    </location>
</feature>
<feature type="compositionally biased region" description="Polar residues" evidence="1">
    <location>
        <begin position="19"/>
        <end position="31"/>
    </location>
</feature>
<keyword evidence="4" id="KW-1185">Reference proteome</keyword>
<feature type="compositionally biased region" description="Polar residues" evidence="1">
    <location>
        <begin position="465"/>
        <end position="474"/>
    </location>
</feature>
<dbReference type="AlphaFoldDB" id="M2QYV5"/>
<dbReference type="HOGENOM" id="CLU_011049_0_0_1"/>
<dbReference type="EMBL" id="KB445796">
    <property type="protein sequence ID" value="EMD37330.1"/>
    <property type="molecule type" value="Genomic_DNA"/>
</dbReference>
<feature type="compositionally biased region" description="Basic and acidic residues" evidence="1">
    <location>
        <begin position="391"/>
        <end position="413"/>
    </location>
</feature>
<feature type="region of interest" description="Disordered" evidence="1">
    <location>
        <begin position="128"/>
        <end position="161"/>
    </location>
</feature>
<feature type="region of interest" description="Disordered" evidence="1">
    <location>
        <begin position="1112"/>
        <end position="1172"/>
    </location>
</feature>
<evidence type="ECO:0000313" key="4">
    <source>
        <dbReference type="Proteomes" id="UP000016930"/>
    </source>
</evidence>
<feature type="region of interest" description="Disordered" evidence="1">
    <location>
        <begin position="383"/>
        <end position="474"/>
    </location>
</feature>
<feature type="compositionally biased region" description="Polar residues" evidence="1">
    <location>
        <begin position="563"/>
        <end position="577"/>
    </location>
</feature>
<sequence length="1172" mass="128024">MSDCGDVSPDSAFMYTEASARTRTQRFNQPVRSMGIPVLSPSSASQDDDSQDDRSLSPSNLARDMGVPPQPVCTKDGRLAVATNSQGDDVDPWGPYFSLPRNTSGERPALTRRGTTKELIGRFESLTSCDSSKPSAHSTGRFHFRGGISTTSGNRDKKRSPLRQSIMNLLSVFGKKHKTSVKYLPEGSVLPTSTYHPDSVESDVVDRDIVIANATPPTQAGLGPSSSRYHVSLCNTPISPGSTLSGSLLYLSRPDRPDLLPVWTTCTAMLHTDHVLITWHTGHGNPETFIVPFTGCTDVRSLSMADLDESERMLLPSGTDMASLKVFELLFEGRPREKFAASSMRERAVWVSAIWNTVLQKQEPSSPRMHSVVVPFTPTSAMKSRVSLPATHDDRRSTLHDHSMAATPTERDLPPIPGSATSLLPVIRDTPTRSRAVSPRSVALSPLPIPPRTPTTPISIRASPCTPSGSVSPSIRNLGQLSVVKQRLAQMELTHSGDSPLAKGNTDWANSPTSSRRSAFARDPANGRLFRQDSGRSGVERSIIDSYAVSEVVSPLSMRSERPTSLASSCGSPTRTKNFWENEPKFRPPSKFLEVPKRDRSEPSPTSCALSDPESEKTAGLAPDADMDVKPITFPNTVRLTDSTHSESVTVQEQGRAAECVATRPVLSITTSISECNQADVEKRQPRVTSGTSSCAGRKTDIQTSCSSRSAKPVEHSPRPDIVKALESVHHSVEGLKELAGADDVKLNGICSRVDAIFNEVKLQSIAQGADASASLSITIARVLKELEAMRSDLRSNFPRLVAMLEGLRSTCQNAGVVGLQDVKSSSFSDQPAQADWLALHAKLDGLMTACQSLQITRDQATVGDSMAETDRSRETQEILDALQAIQMQWSAQTEQQTDSVRYLNELNSWLEAFVNHGTSQIEGVAAGVQQLCQELGTALTPGGEVQYAGILSEIRVFLAESRAREDNSASLQASVNGLIAAVQEDLRRNAEARNMLTTESIAGLIDRQRYDHERMLKTLASELSNDIRGERLRFVEAMKEATAINVQIHVEEFKKELTREVLLMTHEVGRLQRERQGLEQQIADLFAFYAKQKQADGSKVKFDQSVRFDEEPPVAQILQPTQPQFRGRRGNEDRPQLHIVTPAAGSSIPTMRRRPLPTPSPSPSRAPSLLR</sequence>
<dbReference type="STRING" id="914234.M2QYV5"/>
<feature type="region of interest" description="Disordered" evidence="1">
    <location>
        <begin position="495"/>
        <end position="537"/>
    </location>
</feature>
<name>M2QYV5_CERS8</name>
<evidence type="ECO:0000259" key="2">
    <source>
        <dbReference type="SMART" id="SM00233"/>
    </source>
</evidence>
<feature type="domain" description="PH" evidence="2">
    <location>
        <begin position="242"/>
        <end position="361"/>
    </location>
</feature>
<dbReference type="OrthoDB" id="2261329at2759"/>
<dbReference type="InterPro" id="IPR001849">
    <property type="entry name" value="PH_domain"/>
</dbReference>
<protein>
    <recommendedName>
        <fullName evidence="2">PH domain-containing protein</fullName>
    </recommendedName>
</protein>
<feature type="compositionally biased region" description="Polar residues" evidence="1">
    <location>
        <begin position="507"/>
        <end position="517"/>
    </location>
</feature>
<dbReference type="Proteomes" id="UP000016930">
    <property type="component" value="Unassembled WGS sequence"/>
</dbReference>
<accession>M2QYV5</accession>
<reference evidence="3 4" key="1">
    <citation type="journal article" date="2012" name="Proc. Natl. Acad. Sci. U.S.A.">
        <title>Comparative genomics of Ceriporiopsis subvermispora and Phanerochaete chrysosporium provide insight into selective ligninolysis.</title>
        <authorList>
            <person name="Fernandez-Fueyo E."/>
            <person name="Ruiz-Duenas F.J."/>
            <person name="Ferreira P."/>
            <person name="Floudas D."/>
            <person name="Hibbett D.S."/>
            <person name="Canessa P."/>
            <person name="Larrondo L.F."/>
            <person name="James T.Y."/>
            <person name="Seelenfreund D."/>
            <person name="Lobos S."/>
            <person name="Polanco R."/>
            <person name="Tello M."/>
            <person name="Honda Y."/>
            <person name="Watanabe T."/>
            <person name="Watanabe T."/>
            <person name="Ryu J.S."/>
            <person name="Kubicek C.P."/>
            <person name="Schmoll M."/>
            <person name="Gaskell J."/>
            <person name="Hammel K.E."/>
            <person name="St John F.J."/>
            <person name="Vanden Wymelenberg A."/>
            <person name="Sabat G."/>
            <person name="Splinter BonDurant S."/>
            <person name="Syed K."/>
            <person name="Yadav J.S."/>
            <person name="Doddapaneni H."/>
            <person name="Subramanian V."/>
            <person name="Lavin J.L."/>
            <person name="Oguiza J.A."/>
            <person name="Perez G."/>
            <person name="Pisabarro A.G."/>
            <person name="Ramirez L."/>
            <person name="Santoyo F."/>
            <person name="Master E."/>
            <person name="Coutinho P.M."/>
            <person name="Henrissat B."/>
            <person name="Lombard V."/>
            <person name="Magnuson J.K."/>
            <person name="Kuees U."/>
            <person name="Hori C."/>
            <person name="Igarashi K."/>
            <person name="Samejima M."/>
            <person name="Held B.W."/>
            <person name="Barry K.W."/>
            <person name="LaButti K.M."/>
            <person name="Lapidus A."/>
            <person name="Lindquist E.A."/>
            <person name="Lucas S.M."/>
            <person name="Riley R."/>
            <person name="Salamov A.A."/>
            <person name="Hoffmeister D."/>
            <person name="Schwenk D."/>
            <person name="Hadar Y."/>
            <person name="Yarden O."/>
            <person name="de Vries R.P."/>
            <person name="Wiebenga A."/>
            <person name="Stenlid J."/>
            <person name="Eastwood D."/>
            <person name="Grigoriev I.V."/>
            <person name="Berka R.M."/>
            <person name="Blanchette R.A."/>
            <person name="Kersten P."/>
            <person name="Martinez A.T."/>
            <person name="Vicuna R."/>
            <person name="Cullen D."/>
        </authorList>
    </citation>
    <scope>NUCLEOTIDE SEQUENCE [LARGE SCALE GENOMIC DNA]</scope>
    <source>
        <strain evidence="3 4">B</strain>
    </source>
</reference>
<evidence type="ECO:0000313" key="3">
    <source>
        <dbReference type="EMBL" id="EMD37330.1"/>
    </source>
</evidence>
<feature type="region of interest" description="Disordered" evidence="1">
    <location>
        <begin position="554"/>
        <end position="630"/>
    </location>
</feature>
<gene>
    <name evidence="3" type="ORF">CERSUDRAFT_94339</name>
</gene>
<proteinExistence type="predicted"/>
<evidence type="ECO:0000256" key="1">
    <source>
        <dbReference type="SAM" id="MobiDB-lite"/>
    </source>
</evidence>
<dbReference type="SUPFAM" id="SSF50729">
    <property type="entry name" value="PH domain-like"/>
    <property type="match status" value="1"/>
</dbReference>
<feature type="region of interest" description="Disordered" evidence="1">
    <location>
        <begin position="18"/>
        <end position="112"/>
    </location>
</feature>
<organism evidence="3 4">
    <name type="scientific">Ceriporiopsis subvermispora (strain B)</name>
    <name type="common">White-rot fungus</name>
    <name type="synonym">Gelatoporia subvermispora</name>
    <dbReference type="NCBI Taxonomy" id="914234"/>
    <lineage>
        <taxon>Eukaryota</taxon>
        <taxon>Fungi</taxon>
        <taxon>Dikarya</taxon>
        <taxon>Basidiomycota</taxon>
        <taxon>Agaricomycotina</taxon>
        <taxon>Agaricomycetes</taxon>
        <taxon>Polyporales</taxon>
        <taxon>Gelatoporiaceae</taxon>
        <taxon>Gelatoporia</taxon>
    </lineage>
</organism>
<feature type="compositionally biased region" description="Polar residues" evidence="1">
    <location>
        <begin position="128"/>
        <end position="138"/>
    </location>
</feature>
<dbReference type="SMART" id="SM00233">
    <property type="entry name" value="PH"/>
    <property type="match status" value="1"/>
</dbReference>